<dbReference type="InterPro" id="IPR008207">
    <property type="entry name" value="Sig_transdc_His_kin_Hpt_dom"/>
</dbReference>
<name>A0A2K9N8L0_9PROT</name>
<dbReference type="SUPFAM" id="SSF52172">
    <property type="entry name" value="CheY-like"/>
    <property type="match status" value="3"/>
</dbReference>
<feature type="transmembrane region" description="Helical" evidence="19">
    <location>
        <begin position="90"/>
        <end position="110"/>
    </location>
</feature>
<evidence type="ECO:0000256" key="13">
    <source>
        <dbReference type="ARBA" id="ARBA00023136"/>
    </source>
</evidence>
<keyword evidence="13 19" id="KW-0472">Membrane</keyword>
<keyword evidence="8" id="KW-0547">Nucleotide-binding</keyword>
<feature type="transmembrane region" description="Helical" evidence="19">
    <location>
        <begin position="21"/>
        <end position="43"/>
    </location>
</feature>
<evidence type="ECO:0000256" key="1">
    <source>
        <dbReference type="ARBA" id="ARBA00000085"/>
    </source>
</evidence>
<dbReference type="Pfam" id="PF00512">
    <property type="entry name" value="HisKA"/>
    <property type="match status" value="1"/>
</dbReference>
<evidence type="ECO:0000256" key="17">
    <source>
        <dbReference type="PROSITE-ProRule" id="PRU00169"/>
    </source>
</evidence>
<dbReference type="CDD" id="cd17546">
    <property type="entry name" value="REC_hyHK_CKI1_RcsC-like"/>
    <property type="match status" value="3"/>
</dbReference>
<keyword evidence="18" id="KW-0175">Coiled coil</keyword>
<evidence type="ECO:0000256" key="16">
    <source>
        <dbReference type="PROSITE-ProRule" id="PRU00110"/>
    </source>
</evidence>
<dbReference type="SUPFAM" id="SSF47384">
    <property type="entry name" value="Homodimeric domain of signal transducing histidine kinase"/>
    <property type="match status" value="1"/>
</dbReference>
<keyword evidence="24" id="KW-1185">Reference proteome</keyword>
<evidence type="ECO:0000313" key="23">
    <source>
        <dbReference type="EMBL" id="AUN29424.1"/>
    </source>
</evidence>
<keyword evidence="7 19" id="KW-0812">Transmembrane</keyword>
<feature type="domain" description="HPt" evidence="22">
    <location>
        <begin position="1021"/>
        <end position="1120"/>
    </location>
</feature>
<dbReference type="SUPFAM" id="SSF55874">
    <property type="entry name" value="ATPase domain of HSP90 chaperone/DNA topoisomerase II/histidine kinase"/>
    <property type="match status" value="1"/>
</dbReference>
<dbReference type="EC" id="2.7.13.3" evidence="3"/>
<evidence type="ECO:0000256" key="15">
    <source>
        <dbReference type="ARBA" id="ARBA00068150"/>
    </source>
</evidence>
<feature type="transmembrane region" description="Helical" evidence="19">
    <location>
        <begin position="165"/>
        <end position="184"/>
    </location>
</feature>
<dbReference type="Pfam" id="PF00072">
    <property type="entry name" value="Response_reg"/>
    <property type="match status" value="3"/>
</dbReference>
<evidence type="ECO:0000256" key="3">
    <source>
        <dbReference type="ARBA" id="ARBA00012438"/>
    </source>
</evidence>
<feature type="modified residue" description="Phosphohistidine" evidence="16">
    <location>
        <position position="1060"/>
    </location>
</feature>
<dbReference type="OrthoDB" id="9801651at2"/>
<keyword evidence="9" id="KW-0418">Kinase</keyword>
<evidence type="ECO:0000256" key="5">
    <source>
        <dbReference type="ARBA" id="ARBA00022553"/>
    </source>
</evidence>
<evidence type="ECO:0000256" key="18">
    <source>
        <dbReference type="SAM" id="Coils"/>
    </source>
</evidence>
<dbReference type="KEGG" id="ncb:C0V82_03610"/>
<dbReference type="Gene3D" id="3.40.50.2300">
    <property type="match status" value="3"/>
</dbReference>
<feature type="domain" description="Response regulatory" evidence="21">
    <location>
        <begin position="1137"/>
        <end position="1254"/>
    </location>
</feature>
<protein>
    <recommendedName>
        <fullName evidence="15">Sensory/regulatory protein RpfC</fullName>
        <ecNumber evidence="3">2.7.13.3</ecNumber>
    </recommendedName>
</protein>
<dbReference type="SMART" id="SM00388">
    <property type="entry name" value="HisKA"/>
    <property type="match status" value="1"/>
</dbReference>
<evidence type="ECO:0000259" key="22">
    <source>
        <dbReference type="PROSITE" id="PS50894"/>
    </source>
</evidence>
<feature type="transmembrane region" description="Helical" evidence="19">
    <location>
        <begin position="49"/>
        <end position="70"/>
    </location>
</feature>
<dbReference type="InterPro" id="IPR003594">
    <property type="entry name" value="HATPase_dom"/>
</dbReference>
<feature type="domain" description="Response regulatory" evidence="21">
    <location>
        <begin position="715"/>
        <end position="833"/>
    </location>
</feature>
<proteinExistence type="predicted"/>
<evidence type="ECO:0000259" key="20">
    <source>
        <dbReference type="PROSITE" id="PS50109"/>
    </source>
</evidence>
<feature type="transmembrane region" description="Helical" evidence="19">
    <location>
        <begin position="142"/>
        <end position="159"/>
    </location>
</feature>
<evidence type="ECO:0000256" key="11">
    <source>
        <dbReference type="ARBA" id="ARBA00022989"/>
    </source>
</evidence>
<evidence type="ECO:0000256" key="8">
    <source>
        <dbReference type="ARBA" id="ARBA00022741"/>
    </source>
</evidence>
<organism evidence="23 24">
    <name type="scientific">Niveispirillum cyanobacteriorum</name>
    <dbReference type="NCBI Taxonomy" id="1612173"/>
    <lineage>
        <taxon>Bacteria</taxon>
        <taxon>Pseudomonadati</taxon>
        <taxon>Pseudomonadota</taxon>
        <taxon>Alphaproteobacteria</taxon>
        <taxon>Rhodospirillales</taxon>
        <taxon>Azospirillaceae</taxon>
        <taxon>Niveispirillum</taxon>
    </lineage>
</organism>
<dbReference type="SUPFAM" id="SSF55785">
    <property type="entry name" value="PYP-like sensor domain (PAS domain)"/>
    <property type="match status" value="2"/>
</dbReference>
<keyword evidence="6" id="KW-0808">Transferase</keyword>
<dbReference type="PANTHER" id="PTHR45339:SF1">
    <property type="entry name" value="HYBRID SIGNAL TRANSDUCTION HISTIDINE KINASE J"/>
    <property type="match status" value="1"/>
</dbReference>
<keyword evidence="4" id="KW-1003">Cell membrane</keyword>
<gene>
    <name evidence="23" type="ORF">C0V82_03610</name>
</gene>
<dbReference type="PROSITE" id="PS50894">
    <property type="entry name" value="HPT"/>
    <property type="match status" value="1"/>
</dbReference>
<dbReference type="Pfam" id="PF01627">
    <property type="entry name" value="Hpt"/>
    <property type="match status" value="1"/>
</dbReference>
<keyword evidence="10" id="KW-0067">ATP-binding</keyword>
<accession>A0A2K9N8L0</accession>
<dbReference type="InterPro" id="IPR035965">
    <property type="entry name" value="PAS-like_dom_sf"/>
</dbReference>
<sequence length="1271" mass="137894">MSPWYRIQDDETIRAAQSAAFVRQLPMIILGNLLGAWIGAVVLWHDFSFLALTPLLLGVPLLMLPAIRGLLRSRGRRPPRTASRRRIRTIIFSSSVMGLYWGGMMLFYLSNAPLEAKALLLGGCAFLAVGANAALSVVPQACVAYAGPMMAAAIVLSIADRSDPIWLGTSLLMLLMSMGQILFLRGNWEGFRALRWGEERMAAAQRVANLAWLVEDAGGGCEISGNLPRLMGLSHDEAMSTERLPALIAERLEAGEQADALRSADGVINRLCRLTMPDGGHRWIREESAPVLGDGDRVSQWIRTFQDVSLLEETRATARSRETMLATVLDTVDQGIVAFDADLRVLAFNTRFISMHGLPPGLCRQGVGMRDLIRWKALREEYGPVAPDGVDALIDERLRGTANNEPHHFELTRPDGTVLDAHGNPMPGGGFVTSYADVTQARRREEELQRLAEALGEAKLAAEAASRAKSEFLANMSHEIRTPMNAVIGMSYLALRTDLPPKAREYLTKIEEAGKSLLGIINSVLDLSKIEAGRVTIECVDFLLDELLDAVASLHADEARRHGLQFILRRPTGAPRVLLGDPLRLTQVISNLIANAIKFTHEGRVTVTATFEAEENESLRLSVQVEDTGIGMSAEQMERLFISFSQADSSTTRRYGGTGLGLAISRQLVEMMGGTIGVESAVGQGSRFHFSLPLRWRPVASGDLLHSDVDLTGKRALLVDDSALAIDVLTSMLEQYGLAVEGVQTVEEALERLRRSEGSGYDLVIADWRMPGTDGLDLCRAIMAAASPPPPMLMVTAFDVDELAAATAGTPVRNILAKPVTPTALREALRQSFAQARGPASTSARPEERLAPVAGGEILLVEDNPLNQQVAFDMLTRWGMHVTLAEDGRQAADKVKAGRFDLVLMDIQMPVMDGYQATRVIREEALAVPGKPRLPILAMTAHALQSDRQKCREAGMDGHVTKPVVVDELVEVLLTWLPRRAADAAVVSAALTVPPRLMINFLRELPPLLDVEDALKRADGNPDLLLRLLDGFARQQGADFLHLRTAIQARDADTVLPILHTLAGTAASIGAADLGDQARAVEDMMRSGHDHWAASVEPVLDRLSAILARLAQRPAQTPEYEATNTAAVPSVEPEAPHILVVDDNDMNLTLVTSVLARAGYRVSQALSGQQAIDAVADTSFDAVLMDVQMPGMDGAAATRRIRSLPGPGRHVRIIGMTAAERSRAWPALAVAGMDGFIGKPFTATSLIDQVRAEMSSPLIREEEDEEEGQGV</sequence>
<dbReference type="Pfam" id="PF12860">
    <property type="entry name" value="PAS_7"/>
    <property type="match status" value="1"/>
</dbReference>
<dbReference type="PROSITE" id="PS50110">
    <property type="entry name" value="RESPONSE_REGULATORY"/>
    <property type="match status" value="3"/>
</dbReference>
<evidence type="ECO:0000256" key="7">
    <source>
        <dbReference type="ARBA" id="ARBA00022692"/>
    </source>
</evidence>
<dbReference type="Gene3D" id="1.20.120.160">
    <property type="entry name" value="HPT domain"/>
    <property type="match status" value="1"/>
</dbReference>
<dbReference type="GO" id="GO:0005524">
    <property type="term" value="F:ATP binding"/>
    <property type="evidence" value="ECO:0007669"/>
    <property type="project" value="UniProtKB-KW"/>
</dbReference>
<dbReference type="InterPro" id="IPR036890">
    <property type="entry name" value="HATPase_C_sf"/>
</dbReference>
<dbReference type="InterPro" id="IPR004358">
    <property type="entry name" value="Sig_transdc_His_kin-like_C"/>
</dbReference>
<evidence type="ECO:0000256" key="2">
    <source>
        <dbReference type="ARBA" id="ARBA00004651"/>
    </source>
</evidence>
<dbReference type="GO" id="GO:0000155">
    <property type="term" value="F:phosphorelay sensor kinase activity"/>
    <property type="evidence" value="ECO:0007669"/>
    <property type="project" value="InterPro"/>
</dbReference>
<comment type="subcellular location">
    <subcellularLocation>
        <location evidence="2">Cell membrane</location>
        <topology evidence="2">Multi-pass membrane protein</topology>
    </subcellularLocation>
</comment>
<dbReference type="InterPro" id="IPR003661">
    <property type="entry name" value="HisK_dim/P_dom"/>
</dbReference>
<evidence type="ECO:0000313" key="24">
    <source>
        <dbReference type="Proteomes" id="UP000234752"/>
    </source>
</evidence>
<comment type="catalytic activity">
    <reaction evidence="1">
        <text>ATP + protein L-histidine = ADP + protein N-phospho-L-histidine.</text>
        <dbReference type="EC" id="2.7.13.3"/>
    </reaction>
</comment>
<keyword evidence="12" id="KW-0902">Two-component regulatory system</keyword>
<feature type="modified residue" description="4-aspartylphosphate" evidence="17">
    <location>
        <position position="906"/>
    </location>
</feature>
<evidence type="ECO:0000256" key="19">
    <source>
        <dbReference type="SAM" id="Phobius"/>
    </source>
</evidence>
<dbReference type="PROSITE" id="PS50109">
    <property type="entry name" value="HIS_KIN"/>
    <property type="match status" value="1"/>
</dbReference>
<dbReference type="InterPro" id="IPR036097">
    <property type="entry name" value="HisK_dim/P_sf"/>
</dbReference>
<dbReference type="InterPro" id="IPR005467">
    <property type="entry name" value="His_kinase_dom"/>
</dbReference>
<dbReference type="RefSeq" id="WP_102111158.1">
    <property type="nucleotide sequence ID" value="NZ_CP025611.1"/>
</dbReference>
<keyword evidence="5 17" id="KW-0597">Phosphoprotein</keyword>
<dbReference type="SUPFAM" id="SSF47226">
    <property type="entry name" value="Histidine-containing phosphotransfer domain, HPT domain"/>
    <property type="match status" value="1"/>
</dbReference>
<dbReference type="FunFam" id="3.30.565.10:FF:000010">
    <property type="entry name" value="Sensor histidine kinase RcsC"/>
    <property type="match status" value="1"/>
</dbReference>
<dbReference type="PANTHER" id="PTHR45339">
    <property type="entry name" value="HYBRID SIGNAL TRANSDUCTION HISTIDINE KINASE J"/>
    <property type="match status" value="1"/>
</dbReference>
<dbReference type="Gene3D" id="3.30.450.20">
    <property type="entry name" value="PAS domain"/>
    <property type="match status" value="2"/>
</dbReference>
<feature type="domain" description="Response regulatory" evidence="21">
    <location>
        <begin position="857"/>
        <end position="977"/>
    </location>
</feature>
<reference evidence="23 24" key="1">
    <citation type="submission" date="2017-12" db="EMBL/GenBank/DDBJ databases">
        <title>Genomes of bacteria within cyanobacterial aggregates.</title>
        <authorList>
            <person name="Cai H."/>
        </authorList>
    </citation>
    <scope>NUCLEOTIDE SEQUENCE [LARGE SCALE GENOMIC DNA]</scope>
    <source>
        <strain evidence="23 24">TH16</strain>
    </source>
</reference>
<dbReference type="SMART" id="SM00448">
    <property type="entry name" value="REC"/>
    <property type="match status" value="3"/>
</dbReference>
<dbReference type="InterPro" id="IPR036641">
    <property type="entry name" value="HPT_dom_sf"/>
</dbReference>
<dbReference type="GO" id="GO:0005886">
    <property type="term" value="C:plasma membrane"/>
    <property type="evidence" value="ECO:0007669"/>
    <property type="project" value="UniProtKB-SubCell"/>
</dbReference>
<dbReference type="Proteomes" id="UP000234752">
    <property type="component" value="Chromosome eg_1"/>
</dbReference>
<dbReference type="CDD" id="cd16922">
    <property type="entry name" value="HATPase_EvgS-ArcB-TorS-like"/>
    <property type="match status" value="1"/>
</dbReference>
<dbReference type="Gene3D" id="1.10.287.130">
    <property type="match status" value="1"/>
</dbReference>
<dbReference type="AlphaFoldDB" id="A0A2K9N8L0"/>
<evidence type="ECO:0000256" key="4">
    <source>
        <dbReference type="ARBA" id="ARBA00022475"/>
    </source>
</evidence>
<keyword evidence="11 19" id="KW-1133">Transmembrane helix</keyword>
<evidence type="ECO:0000256" key="10">
    <source>
        <dbReference type="ARBA" id="ARBA00022840"/>
    </source>
</evidence>
<evidence type="ECO:0000259" key="21">
    <source>
        <dbReference type="PROSITE" id="PS50110"/>
    </source>
</evidence>
<feature type="coiled-coil region" evidence="18">
    <location>
        <begin position="438"/>
        <end position="468"/>
    </location>
</feature>
<evidence type="ECO:0000256" key="12">
    <source>
        <dbReference type="ARBA" id="ARBA00023012"/>
    </source>
</evidence>
<evidence type="ECO:0000256" key="6">
    <source>
        <dbReference type="ARBA" id="ARBA00022679"/>
    </source>
</evidence>
<dbReference type="Pfam" id="PF02518">
    <property type="entry name" value="HATPase_c"/>
    <property type="match status" value="1"/>
</dbReference>
<dbReference type="EMBL" id="CP025611">
    <property type="protein sequence ID" value="AUN29424.1"/>
    <property type="molecule type" value="Genomic_DNA"/>
</dbReference>
<evidence type="ECO:0000256" key="9">
    <source>
        <dbReference type="ARBA" id="ARBA00022777"/>
    </source>
</evidence>
<feature type="modified residue" description="4-aspartylphosphate" evidence="17">
    <location>
        <position position="1186"/>
    </location>
</feature>
<feature type="domain" description="Histidine kinase" evidence="20">
    <location>
        <begin position="475"/>
        <end position="696"/>
    </location>
</feature>
<dbReference type="FunFam" id="1.10.287.130:FF:000002">
    <property type="entry name" value="Two-component osmosensing histidine kinase"/>
    <property type="match status" value="1"/>
</dbReference>
<dbReference type="CDD" id="cd00082">
    <property type="entry name" value="HisKA"/>
    <property type="match status" value="1"/>
</dbReference>
<feature type="modified residue" description="4-aspartylphosphate" evidence="17">
    <location>
        <position position="767"/>
    </location>
</feature>
<dbReference type="InterPro" id="IPR001789">
    <property type="entry name" value="Sig_transdc_resp-reg_receiver"/>
</dbReference>
<dbReference type="Gene3D" id="3.30.565.10">
    <property type="entry name" value="Histidine kinase-like ATPase, C-terminal domain"/>
    <property type="match status" value="1"/>
</dbReference>
<comment type="subunit">
    <text evidence="14">At low DSF concentrations, interacts with RpfF.</text>
</comment>
<evidence type="ECO:0000256" key="14">
    <source>
        <dbReference type="ARBA" id="ARBA00064003"/>
    </source>
</evidence>
<dbReference type="InterPro" id="IPR011006">
    <property type="entry name" value="CheY-like_superfamily"/>
</dbReference>
<dbReference type="SMART" id="SM00387">
    <property type="entry name" value="HATPase_c"/>
    <property type="match status" value="1"/>
</dbReference>
<dbReference type="PRINTS" id="PR00344">
    <property type="entry name" value="BCTRLSENSOR"/>
</dbReference>